<protein>
    <submittedName>
        <fullName evidence="1">Uncharacterized protein</fullName>
    </submittedName>
</protein>
<name>A0AAQ3KRC2_9LILI</name>
<dbReference type="InterPro" id="IPR027443">
    <property type="entry name" value="IPNS-like_sf"/>
</dbReference>
<gene>
    <name evidence="1" type="ORF">Cni_G22129</name>
</gene>
<dbReference type="EMBL" id="CP136896">
    <property type="protein sequence ID" value="WOL13359.1"/>
    <property type="molecule type" value="Genomic_DNA"/>
</dbReference>
<accession>A0AAQ3KRC2</accession>
<evidence type="ECO:0000313" key="1">
    <source>
        <dbReference type="EMBL" id="WOL13359.1"/>
    </source>
</evidence>
<sequence>MGLPSTLMVSLSTTFTSALKGSLKLNQSIQDSAESTASLEVVSSVENETNKDFHDGNEGVSISTTINSNSYYGIVSSGGGRFIVRRRIRSVRHRVLVDGLQSRVSMIYFRGPPHGERLAPLSLLLWEGEESRYREFTWCEYQTCVCNNMLAHNKLERFMK</sequence>
<evidence type="ECO:0000313" key="2">
    <source>
        <dbReference type="Proteomes" id="UP001327560"/>
    </source>
</evidence>
<proteinExistence type="predicted"/>
<reference evidence="1 2" key="1">
    <citation type="submission" date="2023-10" db="EMBL/GenBank/DDBJ databases">
        <title>Chromosome-scale genome assembly provides insights into flower coloration mechanisms of Canna indica.</title>
        <authorList>
            <person name="Li C."/>
        </authorList>
    </citation>
    <scope>NUCLEOTIDE SEQUENCE [LARGE SCALE GENOMIC DNA]</scope>
    <source>
        <tissue evidence="1">Flower</tissue>
    </source>
</reference>
<dbReference type="Gene3D" id="2.60.120.330">
    <property type="entry name" value="B-lactam Antibiotic, Isopenicillin N Synthase, Chain"/>
    <property type="match status" value="1"/>
</dbReference>
<organism evidence="1 2">
    <name type="scientific">Canna indica</name>
    <name type="common">Indian-shot</name>
    <dbReference type="NCBI Taxonomy" id="4628"/>
    <lineage>
        <taxon>Eukaryota</taxon>
        <taxon>Viridiplantae</taxon>
        <taxon>Streptophyta</taxon>
        <taxon>Embryophyta</taxon>
        <taxon>Tracheophyta</taxon>
        <taxon>Spermatophyta</taxon>
        <taxon>Magnoliopsida</taxon>
        <taxon>Liliopsida</taxon>
        <taxon>Zingiberales</taxon>
        <taxon>Cannaceae</taxon>
        <taxon>Canna</taxon>
    </lineage>
</organism>
<dbReference type="AlphaFoldDB" id="A0AAQ3KRC2"/>
<dbReference type="Proteomes" id="UP001327560">
    <property type="component" value="Chromosome 7"/>
</dbReference>
<dbReference type="SUPFAM" id="SSF51197">
    <property type="entry name" value="Clavaminate synthase-like"/>
    <property type="match status" value="1"/>
</dbReference>
<keyword evidence="2" id="KW-1185">Reference proteome</keyword>